<evidence type="ECO:0000259" key="3">
    <source>
        <dbReference type="PROSITE" id="PS50977"/>
    </source>
</evidence>
<dbReference type="GO" id="GO:0003700">
    <property type="term" value="F:DNA-binding transcription factor activity"/>
    <property type="evidence" value="ECO:0007669"/>
    <property type="project" value="TreeGrafter"/>
</dbReference>
<dbReference type="PANTHER" id="PTHR30055:SF226">
    <property type="entry name" value="HTH-TYPE TRANSCRIPTIONAL REGULATOR PKSA"/>
    <property type="match status" value="1"/>
</dbReference>
<reference evidence="4 5" key="2">
    <citation type="submission" date="2024-08" db="EMBL/GenBank/DDBJ databases">
        <title>Phylogenomic analyses of a clade within the roseobacter group suggest taxonomic reassignments of species of the genera Aestuariivita, Citreicella, Loktanella, Nautella, Pelagibaca, Ruegeria, Thalassobius, Thiobacimonas and Tropicibacter, and the proposal o.</title>
        <authorList>
            <person name="Jeon C.O."/>
        </authorList>
    </citation>
    <scope>NUCLEOTIDE SEQUENCE [LARGE SCALE GENOMIC DNA]</scope>
    <source>
        <strain evidence="4 5">SS1-5</strain>
        <plasmid evidence="4 5">pSS1-5</plasmid>
    </source>
</reference>
<dbReference type="PROSITE" id="PS50977">
    <property type="entry name" value="HTH_TETR_2"/>
    <property type="match status" value="1"/>
</dbReference>
<dbReference type="InterPro" id="IPR036271">
    <property type="entry name" value="Tet_transcr_reg_TetR-rel_C_sf"/>
</dbReference>
<keyword evidence="5" id="KW-1185">Reference proteome</keyword>
<dbReference type="Gene3D" id="1.10.357.10">
    <property type="entry name" value="Tetracycline Repressor, domain 2"/>
    <property type="match status" value="1"/>
</dbReference>
<dbReference type="AlphaFoldDB" id="A0AAN0NGV0"/>
<dbReference type="GO" id="GO:0000976">
    <property type="term" value="F:transcription cis-regulatory region binding"/>
    <property type="evidence" value="ECO:0007669"/>
    <property type="project" value="TreeGrafter"/>
</dbReference>
<protein>
    <submittedName>
        <fullName evidence="4">TetR/AcrR family transcriptional regulator</fullName>
    </submittedName>
</protein>
<dbReference type="InterPro" id="IPR009057">
    <property type="entry name" value="Homeodomain-like_sf"/>
</dbReference>
<dbReference type="InterPro" id="IPR050109">
    <property type="entry name" value="HTH-type_TetR-like_transc_reg"/>
</dbReference>
<dbReference type="PRINTS" id="PR00455">
    <property type="entry name" value="HTHTETR"/>
</dbReference>
<dbReference type="Proteomes" id="UP001470809">
    <property type="component" value="Plasmid pSS1-5"/>
</dbReference>
<feature type="domain" description="HTH tetR-type" evidence="3">
    <location>
        <begin position="8"/>
        <end position="68"/>
    </location>
</feature>
<gene>
    <name evidence="4" type="ORF">AABB31_00355</name>
</gene>
<dbReference type="RefSeq" id="WP_342074953.1">
    <property type="nucleotide sequence ID" value="NZ_CP151764.2"/>
</dbReference>
<evidence type="ECO:0000256" key="2">
    <source>
        <dbReference type="PROSITE-ProRule" id="PRU00335"/>
    </source>
</evidence>
<dbReference type="SUPFAM" id="SSF46689">
    <property type="entry name" value="Homeodomain-like"/>
    <property type="match status" value="1"/>
</dbReference>
<accession>A0AAN0NGV0</accession>
<feature type="DNA-binding region" description="H-T-H motif" evidence="2">
    <location>
        <begin position="31"/>
        <end position="50"/>
    </location>
</feature>
<evidence type="ECO:0000313" key="5">
    <source>
        <dbReference type="Proteomes" id="UP001470809"/>
    </source>
</evidence>
<proteinExistence type="predicted"/>
<dbReference type="SUPFAM" id="SSF48498">
    <property type="entry name" value="Tetracyclin repressor-like, C-terminal domain"/>
    <property type="match status" value="1"/>
</dbReference>
<dbReference type="Pfam" id="PF00440">
    <property type="entry name" value="TetR_N"/>
    <property type="match status" value="1"/>
</dbReference>
<sequence length="198" mass="22153">MAKIVDREAMQNSLLNAATEVYIEKGYHSATIADVAEGAGVAKGTLYLYFKNKESIAVAIVDRHFERLQANLMTQSNPETLEEMMDRLRNSTTIPDDATRLIRLFYEMFGPSLDGDPVVTKLGEFFEQLGLNYEAQIGYLQSKKLVHSDIDPAHFGRALASVVDGLILHRGLFSLPKQRFAKIREQALNMVHRGLVPA</sequence>
<keyword evidence="1 2" id="KW-0238">DNA-binding</keyword>
<organism evidence="4 5">
    <name type="scientific">Yoonia rhodophyticola</name>
    <dbReference type="NCBI Taxonomy" id="3137370"/>
    <lineage>
        <taxon>Bacteria</taxon>
        <taxon>Pseudomonadati</taxon>
        <taxon>Pseudomonadota</taxon>
        <taxon>Alphaproteobacteria</taxon>
        <taxon>Rhodobacterales</taxon>
        <taxon>Paracoccaceae</taxon>
        <taxon>Yoonia</taxon>
    </lineage>
</organism>
<dbReference type="InterPro" id="IPR023772">
    <property type="entry name" value="DNA-bd_HTH_TetR-type_CS"/>
</dbReference>
<dbReference type="PROSITE" id="PS01081">
    <property type="entry name" value="HTH_TETR_1"/>
    <property type="match status" value="1"/>
</dbReference>
<geneLocation type="plasmid" evidence="4 5">
    <name>pSS1-5</name>
</geneLocation>
<dbReference type="InterPro" id="IPR001647">
    <property type="entry name" value="HTH_TetR"/>
</dbReference>
<dbReference type="KEGG" id="yrh:AABB31_00355"/>
<name>A0AAN0NGV0_9RHOB</name>
<dbReference type="PANTHER" id="PTHR30055">
    <property type="entry name" value="HTH-TYPE TRANSCRIPTIONAL REGULATOR RUTR"/>
    <property type="match status" value="1"/>
</dbReference>
<reference evidence="5" key="1">
    <citation type="submission" date="2024-04" db="EMBL/GenBank/DDBJ databases">
        <title>Phylogenomic analyses of a clade within the roseobacter group suggest taxonomic reassignments of species of the genera Aestuariivita, Citreicella, Loktanella, Nautella, Pelagibaca, Ruegeria, Thalassobius, Thiobacimonas and Tropicibacter, and the proposal o.</title>
        <authorList>
            <person name="Jeon C.O."/>
        </authorList>
    </citation>
    <scope>NUCLEOTIDE SEQUENCE [LARGE SCALE GENOMIC DNA]</scope>
    <source>
        <strain evidence="5">SS1-5</strain>
        <plasmid evidence="5">pSS1-5</plasmid>
    </source>
</reference>
<evidence type="ECO:0000256" key="1">
    <source>
        <dbReference type="ARBA" id="ARBA00023125"/>
    </source>
</evidence>
<keyword evidence="4" id="KW-0614">Plasmid</keyword>
<dbReference type="EMBL" id="CP151764">
    <property type="protein sequence ID" value="WZU65611.1"/>
    <property type="molecule type" value="Genomic_DNA"/>
</dbReference>
<evidence type="ECO:0000313" key="4">
    <source>
        <dbReference type="EMBL" id="WZU65611.1"/>
    </source>
</evidence>